<protein>
    <submittedName>
        <fullName evidence="1">Uncharacterized protein</fullName>
    </submittedName>
</protein>
<accession>A0A645JPB3</accession>
<name>A0A645JPB3_9ZZZZ</name>
<gene>
    <name evidence="1" type="ORF">SDC9_212921</name>
</gene>
<sequence>MTKTELSIGEHHFPLKSISSIGLIGVYKMMFSVDGTSYELRTAKNVYCGRKYFTLFEYLKRQN</sequence>
<dbReference type="EMBL" id="VSSQ01147068">
    <property type="protein sequence ID" value="MPN65142.1"/>
    <property type="molecule type" value="Genomic_DNA"/>
</dbReference>
<proteinExistence type="predicted"/>
<organism evidence="1">
    <name type="scientific">bioreactor metagenome</name>
    <dbReference type="NCBI Taxonomy" id="1076179"/>
    <lineage>
        <taxon>unclassified sequences</taxon>
        <taxon>metagenomes</taxon>
        <taxon>ecological metagenomes</taxon>
    </lineage>
</organism>
<reference evidence="1" key="1">
    <citation type="submission" date="2019-08" db="EMBL/GenBank/DDBJ databases">
        <authorList>
            <person name="Kucharzyk K."/>
            <person name="Murdoch R.W."/>
            <person name="Higgins S."/>
            <person name="Loffler F."/>
        </authorList>
    </citation>
    <scope>NUCLEOTIDE SEQUENCE</scope>
</reference>
<comment type="caution">
    <text evidence="1">The sequence shown here is derived from an EMBL/GenBank/DDBJ whole genome shotgun (WGS) entry which is preliminary data.</text>
</comment>
<dbReference type="AlphaFoldDB" id="A0A645JPB3"/>
<evidence type="ECO:0000313" key="1">
    <source>
        <dbReference type="EMBL" id="MPN65142.1"/>
    </source>
</evidence>